<accession>A0A4R7VU89</accession>
<dbReference type="AlphaFoldDB" id="A0A4R7VU89"/>
<dbReference type="EMBL" id="SOCQ01000001">
    <property type="protein sequence ID" value="TDV53362.1"/>
    <property type="molecule type" value="Genomic_DNA"/>
</dbReference>
<comment type="caution">
    <text evidence="1">The sequence shown here is derived from an EMBL/GenBank/DDBJ whole genome shotgun (WGS) entry which is preliminary data.</text>
</comment>
<reference evidence="1 2" key="1">
    <citation type="submission" date="2019-03" db="EMBL/GenBank/DDBJ databases">
        <title>Genomic analyses of the natural microbiome of Caenorhabditis elegans.</title>
        <authorList>
            <person name="Samuel B."/>
        </authorList>
    </citation>
    <scope>NUCLEOTIDE SEQUENCE [LARGE SCALE GENOMIC DNA]</scope>
    <source>
        <strain evidence="1 2">BIGb0525</strain>
    </source>
</reference>
<evidence type="ECO:0000313" key="1">
    <source>
        <dbReference type="EMBL" id="TDV53362.1"/>
    </source>
</evidence>
<proteinExistence type="predicted"/>
<sequence length="75" mass="8040">MGFAFIPPTSLPTTIPCGSEPAREGVICRTVQNRVGPIREQARSHKALRCAYWLGGAGSGSLVTRSKPHKPEVLP</sequence>
<gene>
    <name evidence="1" type="ORF">EDF87_101446</name>
</gene>
<name>A0A4R7VU89_9PSED</name>
<evidence type="ECO:0000313" key="2">
    <source>
        <dbReference type="Proteomes" id="UP000295804"/>
    </source>
</evidence>
<organism evidence="1 2">
    <name type="scientific">Pseudomonas helmanticensis</name>
    <dbReference type="NCBI Taxonomy" id="1471381"/>
    <lineage>
        <taxon>Bacteria</taxon>
        <taxon>Pseudomonadati</taxon>
        <taxon>Pseudomonadota</taxon>
        <taxon>Gammaproteobacteria</taxon>
        <taxon>Pseudomonadales</taxon>
        <taxon>Pseudomonadaceae</taxon>
        <taxon>Pseudomonas</taxon>
    </lineage>
</organism>
<dbReference type="Proteomes" id="UP000295804">
    <property type="component" value="Unassembled WGS sequence"/>
</dbReference>
<protein>
    <submittedName>
        <fullName evidence="1">Uncharacterized protein</fullName>
    </submittedName>
</protein>